<keyword evidence="2" id="KW-1185">Reference proteome</keyword>
<name>A0ACD3REY8_LARCR</name>
<protein>
    <submittedName>
        <fullName evidence="1">Uncharacterized protein</fullName>
    </submittedName>
</protein>
<accession>A0ACD3REY8</accession>
<gene>
    <name evidence="1" type="ORF">E3U43_010355</name>
</gene>
<reference evidence="1" key="1">
    <citation type="submission" date="2018-11" db="EMBL/GenBank/DDBJ databases">
        <title>The sequence and de novo assembly of Larimichthys crocea genome using PacBio and Hi-C technologies.</title>
        <authorList>
            <person name="Xu P."/>
            <person name="Chen B."/>
            <person name="Zhou Z."/>
            <person name="Ke Q."/>
            <person name="Wu Y."/>
            <person name="Bai H."/>
            <person name="Pu F."/>
        </authorList>
    </citation>
    <scope>NUCLEOTIDE SEQUENCE</scope>
    <source>
        <tissue evidence="1">Muscle</tissue>
    </source>
</reference>
<dbReference type="Proteomes" id="UP000793456">
    <property type="component" value="Chromosome VI"/>
</dbReference>
<proteinExistence type="predicted"/>
<comment type="caution">
    <text evidence="1">The sequence shown here is derived from an EMBL/GenBank/DDBJ whole genome shotgun (WGS) entry which is preliminary data.</text>
</comment>
<evidence type="ECO:0000313" key="1">
    <source>
        <dbReference type="EMBL" id="TMS18029.1"/>
    </source>
</evidence>
<evidence type="ECO:0000313" key="2">
    <source>
        <dbReference type="Proteomes" id="UP000793456"/>
    </source>
</evidence>
<organism evidence="1 2">
    <name type="scientific">Larimichthys crocea</name>
    <name type="common">Large yellow croaker</name>
    <name type="synonym">Pseudosciaena crocea</name>
    <dbReference type="NCBI Taxonomy" id="215358"/>
    <lineage>
        <taxon>Eukaryota</taxon>
        <taxon>Metazoa</taxon>
        <taxon>Chordata</taxon>
        <taxon>Craniata</taxon>
        <taxon>Vertebrata</taxon>
        <taxon>Euteleostomi</taxon>
        <taxon>Actinopterygii</taxon>
        <taxon>Neopterygii</taxon>
        <taxon>Teleostei</taxon>
        <taxon>Neoteleostei</taxon>
        <taxon>Acanthomorphata</taxon>
        <taxon>Eupercaria</taxon>
        <taxon>Sciaenidae</taxon>
        <taxon>Larimichthys</taxon>
    </lineage>
</organism>
<sequence>MTECTKWHLLFCSSPPPQHSGEMLVSLPLVGQMVAMCCATEAQSCGMTEESNCNEKREAIKNFYQKKKRSKGFGDAMHWLLVINTSGIEANWVEIQLCKRHKGCP</sequence>
<dbReference type="EMBL" id="CM011679">
    <property type="protein sequence ID" value="TMS18029.1"/>
    <property type="molecule type" value="Genomic_DNA"/>
</dbReference>